<dbReference type="PANTHER" id="PTHR46072">
    <property type="entry name" value="AMIDASE-RELATED-RELATED"/>
    <property type="match status" value="1"/>
</dbReference>
<evidence type="ECO:0000256" key="2">
    <source>
        <dbReference type="ARBA" id="ARBA00009199"/>
    </source>
</evidence>
<evidence type="ECO:0000256" key="1">
    <source>
        <dbReference type="ARBA" id="ARBA00001311"/>
    </source>
</evidence>
<dbReference type="SUPFAM" id="SSF75304">
    <property type="entry name" value="Amidase signature (AS) enzymes"/>
    <property type="match status" value="1"/>
</dbReference>
<dbReference type="InterPro" id="IPR036928">
    <property type="entry name" value="AS_sf"/>
</dbReference>
<dbReference type="Proteomes" id="UP001497600">
    <property type="component" value="Chromosome E"/>
</dbReference>
<evidence type="ECO:0000313" key="6">
    <source>
        <dbReference type="EMBL" id="CAK7909585.1"/>
    </source>
</evidence>
<evidence type="ECO:0000256" key="3">
    <source>
        <dbReference type="ARBA" id="ARBA00012922"/>
    </source>
</evidence>
<accession>A0ABP0EDP2</accession>
<keyword evidence="7" id="KW-1185">Reference proteome</keyword>
<gene>
    <name evidence="6" type="ORF">CAAN4_E15566</name>
</gene>
<dbReference type="EC" id="3.5.1.4" evidence="3"/>
<comment type="similarity">
    <text evidence="2">Belongs to the amidase family.</text>
</comment>
<dbReference type="Pfam" id="PF01425">
    <property type="entry name" value="Amidase"/>
    <property type="match status" value="1"/>
</dbReference>
<dbReference type="EMBL" id="OZ004257">
    <property type="protein sequence ID" value="CAK7909585.1"/>
    <property type="molecule type" value="Genomic_DNA"/>
</dbReference>
<name>A0ABP0EDP2_9ASCO</name>
<comment type="catalytic activity">
    <reaction evidence="1">
        <text>a monocarboxylic acid amide + H2O = a monocarboxylate + NH4(+)</text>
        <dbReference type="Rhea" id="RHEA:12020"/>
        <dbReference type="ChEBI" id="CHEBI:15377"/>
        <dbReference type="ChEBI" id="CHEBI:28938"/>
        <dbReference type="ChEBI" id="CHEBI:35757"/>
        <dbReference type="ChEBI" id="CHEBI:83628"/>
        <dbReference type="EC" id="3.5.1.4"/>
    </reaction>
</comment>
<proteinExistence type="inferred from homology"/>
<keyword evidence="4" id="KW-0378">Hydrolase</keyword>
<dbReference type="Gene3D" id="3.90.1300.10">
    <property type="entry name" value="Amidase signature (AS) domain"/>
    <property type="match status" value="1"/>
</dbReference>
<dbReference type="PANTHER" id="PTHR46072:SF4">
    <property type="entry name" value="AMIDASE C550.07-RELATED"/>
    <property type="match status" value="1"/>
</dbReference>
<feature type="domain" description="Amidase" evidence="5">
    <location>
        <begin position="101"/>
        <end position="553"/>
    </location>
</feature>
<organism evidence="6 7">
    <name type="scientific">[Candida] anglica</name>
    <dbReference type="NCBI Taxonomy" id="148631"/>
    <lineage>
        <taxon>Eukaryota</taxon>
        <taxon>Fungi</taxon>
        <taxon>Dikarya</taxon>
        <taxon>Ascomycota</taxon>
        <taxon>Saccharomycotina</taxon>
        <taxon>Pichiomycetes</taxon>
        <taxon>Debaryomycetaceae</taxon>
        <taxon>Kurtzmaniella</taxon>
    </lineage>
</organism>
<dbReference type="InterPro" id="IPR020556">
    <property type="entry name" value="Amidase_CS"/>
</dbReference>
<reference evidence="6 7" key="1">
    <citation type="submission" date="2024-01" db="EMBL/GenBank/DDBJ databases">
        <authorList>
            <consortium name="Genoscope - CEA"/>
            <person name="William W."/>
        </authorList>
    </citation>
    <scope>NUCLEOTIDE SEQUENCE [LARGE SCALE GENOMIC DNA]</scope>
    <source>
        <strain evidence="6 7">29B2s-10</strain>
    </source>
</reference>
<protein>
    <recommendedName>
        <fullName evidence="3">amidase</fullName>
        <ecNumber evidence="3">3.5.1.4</ecNumber>
    </recommendedName>
</protein>
<evidence type="ECO:0000259" key="5">
    <source>
        <dbReference type="Pfam" id="PF01425"/>
    </source>
</evidence>
<dbReference type="PIRSF" id="PIRSF001221">
    <property type="entry name" value="Amidase_fungi"/>
    <property type="match status" value="1"/>
</dbReference>
<evidence type="ECO:0000256" key="4">
    <source>
        <dbReference type="ARBA" id="ARBA00022801"/>
    </source>
</evidence>
<dbReference type="PROSITE" id="PS00571">
    <property type="entry name" value="AMIDASES"/>
    <property type="match status" value="1"/>
</dbReference>
<sequence>MSFESFLTTDDFSGYEDPEKYKRDWLPKVEKYRQDLEDGLLSEYTAELPASIDVLASKGFNPLKYLYDAKLLTEEEFKITDTPASELVEKLAKGELTAVQTLKAFAHRAIISHQFTNCALQLFVTEGLERAQYLDDYYKEHGKPIGPLHGIPISLKEQMDYKDKITHGSYVSKIINIPGKHGVTTQILENLGAVFYVRTNQPQTLMHLDSNNNFIGLSKNPFHLGLSSGGSSSGEGSIVGFGGSAIGVGSDIGGSIRAPAAYSGCHGLRPTTRRISTNGGISGGAGQESVPAVAGPMGRSIEDLELWMKTYINDGKPWELDQWCIPLAWRDVPKPKPTDLTIAVMYDDGLVKTTPPIARGLKETVAKLEAAGVKVITFEPIKTKLAYDTVHKMYACDGNYKQRELLSASGEPLAKLTKWSLSYGDGAKSYSVAENRKLNIIRDSLRQEYTDYLIDNKVDFILSPTYNNVAPKPEQVYNWSYTSLFNILDLPTLTFQTGLFQDPTKDVWDESHASYTYRNELEKLECSTYDPEAFAGAPIGFQLSGRRYFDEEVIAAGKTIVEILDVNLFNLF</sequence>
<evidence type="ECO:0000313" key="7">
    <source>
        <dbReference type="Proteomes" id="UP001497600"/>
    </source>
</evidence>
<dbReference type="InterPro" id="IPR023631">
    <property type="entry name" value="Amidase_dom"/>
</dbReference>